<feature type="compositionally biased region" description="Low complexity" evidence="1">
    <location>
        <begin position="18"/>
        <end position="31"/>
    </location>
</feature>
<feature type="region of interest" description="Disordered" evidence="1">
    <location>
        <begin position="1"/>
        <end position="35"/>
    </location>
</feature>
<feature type="compositionally biased region" description="Low complexity" evidence="1">
    <location>
        <begin position="309"/>
        <end position="321"/>
    </location>
</feature>
<name>A0AAD5XED7_9FUNG</name>
<protein>
    <submittedName>
        <fullName evidence="2">Uncharacterized protein</fullName>
    </submittedName>
</protein>
<organism evidence="2 3">
    <name type="scientific">Physocladia obscura</name>
    <dbReference type="NCBI Taxonomy" id="109957"/>
    <lineage>
        <taxon>Eukaryota</taxon>
        <taxon>Fungi</taxon>
        <taxon>Fungi incertae sedis</taxon>
        <taxon>Chytridiomycota</taxon>
        <taxon>Chytridiomycota incertae sedis</taxon>
        <taxon>Chytridiomycetes</taxon>
        <taxon>Chytridiales</taxon>
        <taxon>Chytriomycetaceae</taxon>
        <taxon>Physocladia</taxon>
    </lineage>
</organism>
<sequence>MLPEARRGKPKQKPPVANFRGGNDSRSNNSNGFGGANTFSANTSANTALGFGSLGIHSDSLDDPCFNLSLHSPADFEALLSSPLLPNPSSPRKLVRPSRSSAKPTNAFSPSADLNLLNPPSARRKRGHTETAVACPYPQCDREYTCKASLRYHIKKCPYREEIEPIVQQAASSLENRIYNNNILAPASLTQNTNLISGHVQIPHSSLASNMDVFSDILWGENDATSASSVNYGNFDFNSSDAGFDDFFGGSTSFSMPQLLNAHNGNLMNTVLPLVNTNLNASLGHTFPGQMFSGPTFSQQFNKMPQPVASSINSSPINIAPKASNRGRPAKKKPVEKKQTATLPSSPADIGISRIELDMLFEEYSTQASPEELESITQAPKSEPNWAWSSDAKQLSLLKLQMNNNFQLVSQAFVIEKELHGAGADETLYWEDQLKLLDSQRTWGVKMFGPTTYHNTTPIFKLDQILNLPSPSTRLVGGTSRSAASREFMRCMNYQYTDTEYWEKREKIFRSGKKTLKATVIGKFSTPNVAPLFEGLVKLGEMCRTAWDMTLVPEILRMRKKKNEFLNFEDALLVRGITSFGLNDLDSIRAHCLPVKTTAIIDERIKALTS</sequence>
<feature type="compositionally biased region" description="Polar residues" evidence="1">
    <location>
        <begin position="98"/>
        <end position="109"/>
    </location>
</feature>
<proteinExistence type="predicted"/>
<evidence type="ECO:0000313" key="3">
    <source>
        <dbReference type="Proteomes" id="UP001211907"/>
    </source>
</evidence>
<evidence type="ECO:0000256" key="1">
    <source>
        <dbReference type="SAM" id="MobiDB-lite"/>
    </source>
</evidence>
<feature type="region of interest" description="Disordered" evidence="1">
    <location>
        <begin position="308"/>
        <end position="347"/>
    </location>
</feature>
<gene>
    <name evidence="2" type="ORF">HK100_002151</name>
</gene>
<feature type="non-terminal residue" evidence="2">
    <location>
        <position position="610"/>
    </location>
</feature>
<feature type="region of interest" description="Disordered" evidence="1">
    <location>
        <begin position="86"/>
        <end position="129"/>
    </location>
</feature>
<keyword evidence="3" id="KW-1185">Reference proteome</keyword>
<reference evidence="2" key="1">
    <citation type="submission" date="2020-05" db="EMBL/GenBank/DDBJ databases">
        <title>Phylogenomic resolution of chytrid fungi.</title>
        <authorList>
            <person name="Stajich J.E."/>
            <person name="Amses K."/>
            <person name="Simmons R."/>
            <person name="Seto K."/>
            <person name="Myers J."/>
            <person name="Bonds A."/>
            <person name="Quandt C.A."/>
            <person name="Barry K."/>
            <person name="Liu P."/>
            <person name="Grigoriev I."/>
            <person name="Longcore J.E."/>
            <person name="James T.Y."/>
        </authorList>
    </citation>
    <scope>NUCLEOTIDE SEQUENCE</scope>
    <source>
        <strain evidence="2">JEL0513</strain>
    </source>
</reference>
<comment type="caution">
    <text evidence="2">The sequence shown here is derived from an EMBL/GenBank/DDBJ whole genome shotgun (WGS) entry which is preliminary data.</text>
</comment>
<dbReference type="Proteomes" id="UP001211907">
    <property type="component" value="Unassembled WGS sequence"/>
</dbReference>
<accession>A0AAD5XED7</accession>
<evidence type="ECO:0000313" key="2">
    <source>
        <dbReference type="EMBL" id="KAJ3112937.1"/>
    </source>
</evidence>
<dbReference type="AlphaFoldDB" id="A0AAD5XED7"/>
<dbReference type="EMBL" id="JADGJH010001489">
    <property type="protein sequence ID" value="KAJ3112937.1"/>
    <property type="molecule type" value="Genomic_DNA"/>
</dbReference>